<evidence type="ECO:0000256" key="6">
    <source>
        <dbReference type="SAM" id="Phobius"/>
    </source>
</evidence>
<evidence type="ECO:0000256" key="4">
    <source>
        <dbReference type="ARBA" id="ARBA00022989"/>
    </source>
</evidence>
<dbReference type="GO" id="GO:0030420">
    <property type="term" value="P:establishment of competence for transformation"/>
    <property type="evidence" value="ECO:0007669"/>
    <property type="project" value="InterPro"/>
</dbReference>
<dbReference type="RefSeq" id="WP_126506073.1">
    <property type="nucleotide sequence ID" value="NZ_RXNV01000004.1"/>
</dbReference>
<feature type="transmembrane region" description="Helical" evidence="6">
    <location>
        <begin position="255"/>
        <end position="276"/>
    </location>
</feature>
<keyword evidence="3 6" id="KW-0812">Transmembrane</keyword>
<feature type="transmembrane region" description="Helical" evidence="6">
    <location>
        <begin position="282"/>
        <end position="298"/>
    </location>
</feature>
<dbReference type="InterPro" id="IPR004797">
    <property type="entry name" value="Competence_ComEC/Rec2"/>
</dbReference>
<feature type="transmembrane region" description="Helical" evidence="6">
    <location>
        <begin position="464"/>
        <end position="481"/>
    </location>
</feature>
<feature type="transmembrane region" description="Helical" evidence="6">
    <location>
        <begin position="310"/>
        <end position="339"/>
    </location>
</feature>
<dbReference type="SMART" id="SM00849">
    <property type="entry name" value="Lactamase_B"/>
    <property type="match status" value="1"/>
</dbReference>
<feature type="transmembrane region" description="Helical" evidence="6">
    <location>
        <begin position="487"/>
        <end position="505"/>
    </location>
</feature>
<gene>
    <name evidence="8" type="ORF">EKG39_12450</name>
</gene>
<dbReference type="EMBL" id="RXNV01000004">
    <property type="protein sequence ID" value="RTR32234.1"/>
    <property type="molecule type" value="Genomic_DNA"/>
</dbReference>
<proteinExistence type="predicted"/>
<evidence type="ECO:0000256" key="3">
    <source>
        <dbReference type="ARBA" id="ARBA00022692"/>
    </source>
</evidence>
<dbReference type="Pfam" id="PF00753">
    <property type="entry name" value="Lactamase_B"/>
    <property type="match status" value="1"/>
</dbReference>
<feature type="transmembrane region" description="Helical" evidence="6">
    <location>
        <begin position="41"/>
        <end position="58"/>
    </location>
</feature>
<dbReference type="Gene3D" id="3.60.15.10">
    <property type="entry name" value="Ribonuclease Z/Hydroxyacylglutathione hydrolase-like"/>
    <property type="match status" value="1"/>
</dbReference>
<evidence type="ECO:0000256" key="1">
    <source>
        <dbReference type="ARBA" id="ARBA00004651"/>
    </source>
</evidence>
<dbReference type="InterPro" id="IPR004477">
    <property type="entry name" value="ComEC_N"/>
</dbReference>
<keyword evidence="4 6" id="KW-1133">Transmembrane helix</keyword>
<dbReference type="CDD" id="cd07731">
    <property type="entry name" value="ComA-like_MBL-fold"/>
    <property type="match status" value="1"/>
</dbReference>
<dbReference type="Pfam" id="PF03772">
    <property type="entry name" value="Competence"/>
    <property type="match status" value="1"/>
</dbReference>
<feature type="transmembrane region" description="Helical" evidence="6">
    <location>
        <begin position="397"/>
        <end position="424"/>
    </location>
</feature>
<feature type="transmembrane region" description="Helical" evidence="6">
    <location>
        <begin position="430"/>
        <end position="452"/>
    </location>
</feature>
<keyword evidence="2" id="KW-1003">Cell membrane</keyword>
<dbReference type="GO" id="GO:0005886">
    <property type="term" value="C:plasma membrane"/>
    <property type="evidence" value="ECO:0007669"/>
    <property type="project" value="UniProtKB-SubCell"/>
</dbReference>
<dbReference type="InterPro" id="IPR036866">
    <property type="entry name" value="RibonucZ/Hydroxyglut_hydro"/>
</dbReference>
<dbReference type="NCBIfam" id="TIGR00361">
    <property type="entry name" value="ComEC_Rec2"/>
    <property type="match status" value="1"/>
</dbReference>
<dbReference type="InterPro" id="IPR001279">
    <property type="entry name" value="Metallo-B-lactamas"/>
</dbReference>
<reference evidence="8 9" key="1">
    <citation type="submission" date="2018-12" db="EMBL/GenBank/DDBJ databases">
        <authorList>
            <person name="Yu L."/>
        </authorList>
    </citation>
    <scope>NUCLEOTIDE SEQUENCE [LARGE SCALE GENOMIC DNA]</scope>
    <source>
        <strain evidence="8 9">HAW-EB5</strain>
    </source>
</reference>
<sequence>MNRFMFGFSAIILCAMLWPSLPPLLLLPAFALSGIILLRRLPIIAGALLAVVWISIYAQQLLTWEPLNTEQDLVVRGEIISLVSQNSDWLSMDIRLLRSNSSELLSKNLRITWKKAPKVQLGEIWEFEIKAKPITSVLNQGGYNQQRALLSRHIVGKGSVKDGRRLSISHSVRAKIITELMPHLKLLDSGDLILALLLGDKSLIDSQRWHSLRLTGSGHLVAISGLHLSVVAAWVFMGTFSLLSYCSPQLGRRNLLLSAMVSGLICSMYAYLAGFALPTQRALVMLLLLLLLSTIKRFSSPWERLLTAMFLLLLFDPFSCLSAGFWLSFLALSIILLTISRRQTSASNIDLEHSSWQGFKQKLTLFWSIQWRLSLGLGLLQALFFGGMSPYGLVFNFLFVPWFSLVVIPLSILSLVMWSIALVVGFELSVIFTIVDLSLAPLLYAFTVFKQLPAAWFPVSDKMILVLAMNFLGLWLITHSVQVKWKLVSAIFLVPALLTLWSRLVPMTHDQWRVHLLDVGQGLSVVIEKAGRAWVYDTGAAYGDNFSYAERVILPFLNFRGISDVDYLVLSHGDNDHAGGAGKLIEAFPSVKVVSDLAEFSDINCRPKEFNWYGLDIEILAPKQAIGGNDGSCVVRVSDAHHQVLLPGDIEKKAESALISEAVSLRSEVLIAPHHGSRTSSTDLFIENVAPELVLFPSGFNNRYGFPKIDVVERYQLKGSDVLTSGREGQISVLFIHKQRQIKSYRTDLAPFWYNGLFRFGELADPE</sequence>
<keyword evidence="9" id="KW-1185">Reference proteome</keyword>
<evidence type="ECO:0000259" key="7">
    <source>
        <dbReference type="SMART" id="SM00849"/>
    </source>
</evidence>
<accession>A0A431W9P9</accession>
<dbReference type="InterPro" id="IPR052159">
    <property type="entry name" value="Competence_DNA_uptake"/>
</dbReference>
<dbReference type="InterPro" id="IPR035681">
    <property type="entry name" value="ComA-like_MBL"/>
</dbReference>
<dbReference type="Pfam" id="PF13567">
    <property type="entry name" value="DUF4131"/>
    <property type="match status" value="1"/>
</dbReference>
<dbReference type="AlphaFoldDB" id="A0A431W9P9"/>
<evidence type="ECO:0000256" key="2">
    <source>
        <dbReference type="ARBA" id="ARBA00022475"/>
    </source>
</evidence>
<name>A0A431W9P9_9GAMM</name>
<dbReference type="PANTHER" id="PTHR30619:SF1">
    <property type="entry name" value="RECOMBINATION PROTEIN 2"/>
    <property type="match status" value="1"/>
</dbReference>
<dbReference type="PANTHER" id="PTHR30619">
    <property type="entry name" value="DNA INTERNALIZATION/COMPETENCE PROTEIN COMEC/REC2"/>
    <property type="match status" value="1"/>
</dbReference>
<dbReference type="NCBIfam" id="TIGR00360">
    <property type="entry name" value="ComEC_N-term"/>
    <property type="match status" value="1"/>
</dbReference>
<evidence type="ECO:0000313" key="8">
    <source>
        <dbReference type="EMBL" id="RTR32234.1"/>
    </source>
</evidence>
<keyword evidence="5 6" id="KW-0472">Membrane</keyword>
<feature type="transmembrane region" description="Helical" evidence="6">
    <location>
        <begin position="365"/>
        <end position="385"/>
    </location>
</feature>
<dbReference type="Proteomes" id="UP000282060">
    <property type="component" value="Unassembled WGS sequence"/>
</dbReference>
<evidence type="ECO:0000256" key="5">
    <source>
        <dbReference type="ARBA" id="ARBA00023136"/>
    </source>
</evidence>
<organism evidence="8 9">
    <name type="scientific">Shewanella atlantica</name>
    <dbReference type="NCBI Taxonomy" id="271099"/>
    <lineage>
        <taxon>Bacteria</taxon>
        <taxon>Pseudomonadati</taxon>
        <taxon>Pseudomonadota</taxon>
        <taxon>Gammaproteobacteria</taxon>
        <taxon>Alteromonadales</taxon>
        <taxon>Shewanellaceae</taxon>
        <taxon>Shewanella</taxon>
    </lineage>
</organism>
<comment type="caution">
    <text evidence="8">The sequence shown here is derived from an EMBL/GenBank/DDBJ whole genome shotgun (WGS) entry which is preliminary data.</text>
</comment>
<feature type="transmembrane region" description="Helical" evidence="6">
    <location>
        <begin position="219"/>
        <end position="243"/>
    </location>
</feature>
<protein>
    <submittedName>
        <fullName evidence="8">DNA internalization-related competence protein ComEC/Rec2</fullName>
    </submittedName>
</protein>
<evidence type="ECO:0000313" key="9">
    <source>
        <dbReference type="Proteomes" id="UP000282060"/>
    </source>
</evidence>
<dbReference type="OrthoDB" id="9761531at2"/>
<comment type="subcellular location">
    <subcellularLocation>
        <location evidence="1">Cell membrane</location>
        <topology evidence="1">Multi-pass membrane protein</topology>
    </subcellularLocation>
</comment>
<dbReference type="InterPro" id="IPR025405">
    <property type="entry name" value="DUF4131"/>
</dbReference>
<dbReference type="SUPFAM" id="SSF56281">
    <property type="entry name" value="Metallo-hydrolase/oxidoreductase"/>
    <property type="match status" value="1"/>
</dbReference>
<feature type="domain" description="Metallo-beta-lactamase" evidence="7">
    <location>
        <begin position="521"/>
        <end position="699"/>
    </location>
</feature>